<name>A0A8B3CLU5_9LEPT</name>
<proteinExistence type="predicted"/>
<feature type="region of interest" description="Disordered" evidence="1">
    <location>
        <begin position="1"/>
        <end position="23"/>
    </location>
</feature>
<comment type="caution">
    <text evidence="2">The sequence shown here is derived from an EMBL/GenBank/DDBJ whole genome shotgun (WGS) entry which is preliminary data.</text>
</comment>
<gene>
    <name evidence="2" type="ORF">DLM78_23625</name>
</gene>
<accession>A0A8B3CLU5</accession>
<evidence type="ECO:0008006" key="4">
    <source>
        <dbReference type="Google" id="ProtNLM"/>
    </source>
</evidence>
<dbReference type="InterPro" id="IPR038765">
    <property type="entry name" value="Papain-like_cys_pep_sf"/>
</dbReference>
<dbReference type="Proteomes" id="UP000266669">
    <property type="component" value="Unassembled WGS sequence"/>
</dbReference>
<dbReference type="SUPFAM" id="SSF54001">
    <property type="entry name" value="Cysteine proteinases"/>
    <property type="match status" value="1"/>
</dbReference>
<dbReference type="AlphaFoldDB" id="A0A8B3CLU5"/>
<organism evidence="2 3">
    <name type="scientific">Leptospira stimsonii</name>
    <dbReference type="NCBI Taxonomy" id="2202203"/>
    <lineage>
        <taxon>Bacteria</taxon>
        <taxon>Pseudomonadati</taxon>
        <taxon>Spirochaetota</taxon>
        <taxon>Spirochaetia</taxon>
        <taxon>Leptospirales</taxon>
        <taxon>Leptospiraceae</taxon>
        <taxon>Leptospira</taxon>
    </lineage>
</organism>
<protein>
    <recommendedName>
        <fullName evidence="4">NlpC/P60 domain-containing protein</fullName>
    </recommendedName>
</protein>
<evidence type="ECO:0000313" key="3">
    <source>
        <dbReference type="Proteomes" id="UP000266669"/>
    </source>
</evidence>
<evidence type="ECO:0000313" key="2">
    <source>
        <dbReference type="EMBL" id="RHX82920.1"/>
    </source>
</evidence>
<dbReference type="EMBL" id="QHCS01000015">
    <property type="protein sequence ID" value="RHX82920.1"/>
    <property type="molecule type" value="Genomic_DNA"/>
</dbReference>
<dbReference type="Gene3D" id="3.90.1720.10">
    <property type="entry name" value="endopeptidase domain like (from Nostoc punctiforme)"/>
    <property type="match status" value="1"/>
</dbReference>
<evidence type="ECO:0000256" key="1">
    <source>
        <dbReference type="SAM" id="MobiDB-lite"/>
    </source>
</evidence>
<reference evidence="3" key="1">
    <citation type="submission" date="2018-05" db="EMBL/GenBank/DDBJ databases">
        <title>Leptospira yasudae sp. nov. and Leptospira stimsonii sp. nov., two pathogenic species of the genus Leptospira isolated from environmental sources.</title>
        <authorList>
            <person name="Casanovas-Massana A."/>
            <person name="Hamond C."/>
            <person name="Santos L.A."/>
            <person name="Hacker K.P."/>
            <person name="Balassiano I."/>
            <person name="Medeiros M.A."/>
            <person name="Reis M.G."/>
            <person name="Ko A.I."/>
            <person name="Wunder E.A."/>
        </authorList>
    </citation>
    <scope>NUCLEOTIDE SEQUENCE [LARGE SCALE GENOMIC DNA]</scope>
    <source>
        <strain evidence="3">AMB6-RJ</strain>
    </source>
</reference>
<sequence>MWNKMTGGDSKPAAPPTNDAIQNGKRIVSSAEELLNQHKETPFGYKIGQTGQDGLMDCTGFVYRAVNGAGFDHIPYMGGSRIQSSPLYQEIPESQRIPGDIKIVTVKDSNGEIKDGHAMIYNGGNSGKDFYEMSGGRRPGIKLSGDYMEDHYIKKEYKDEFLNEGYRMEKGYYRPLPKGVK</sequence>